<dbReference type="GO" id="GO:0005983">
    <property type="term" value="P:starch catabolic process"/>
    <property type="evidence" value="ECO:0007669"/>
    <property type="project" value="TreeGrafter"/>
</dbReference>
<dbReference type="Pfam" id="PF16561">
    <property type="entry name" value="AMPK1_CBM"/>
    <property type="match status" value="1"/>
</dbReference>
<gene>
    <name evidence="6" type="ORF">DTER00134_LOCUS8884</name>
</gene>
<dbReference type="CDD" id="cd02859">
    <property type="entry name" value="E_set_AMPKbeta_like_N"/>
    <property type="match status" value="1"/>
</dbReference>
<dbReference type="GO" id="GO:2001070">
    <property type="term" value="F:starch binding"/>
    <property type="evidence" value="ECO:0007669"/>
    <property type="project" value="TreeGrafter"/>
</dbReference>
<evidence type="ECO:0000256" key="1">
    <source>
        <dbReference type="ARBA" id="ARBA00022801"/>
    </source>
</evidence>
<dbReference type="InterPro" id="IPR013783">
    <property type="entry name" value="Ig-like_fold"/>
</dbReference>
<evidence type="ECO:0008006" key="7">
    <source>
        <dbReference type="Google" id="ProtNLM"/>
    </source>
</evidence>
<protein>
    <recommendedName>
        <fullName evidence="7">Tyrosine specific protein phosphatases domain-containing protein</fullName>
    </recommendedName>
</protein>
<feature type="domain" description="Tyrosine-protein phosphatase" evidence="4">
    <location>
        <begin position="120"/>
        <end position="278"/>
    </location>
</feature>
<organism evidence="6">
    <name type="scientific">Dunaliella tertiolecta</name>
    <name type="common">Green alga</name>
    <dbReference type="NCBI Taxonomy" id="3047"/>
    <lineage>
        <taxon>Eukaryota</taxon>
        <taxon>Viridiplantae</taxon>
        <taxon>Chlorophyta</taxon>
        <taxon>core chlorophytes</taxon>
        <taxon>Chlorophyceae</taxon>
        <taxon>CS clade</taxon>
        <taxon>Chlamydomonadales</taxon>
        <taxon>Dunaliellaceae</taxon>
        <taxon>Dunaliella</taxon>
    </lineage>
</organism>
<dbReference type="Gene3D" id="2.60.40.10">
    <property type="entry name" value="Immunoglobulins"/>
    <property type="match status" value="1"/>
</dbReference>
<dbReference type="InterPro" id="IPR000387">
    <property type="entry name" value="Tyr_Pase_dom"/>
</dbReference>
<feature type="region of interest" description="Disordered" evidence="3">
    <location>
        <begin position="57"/>
        <end position="93"/>
    </location>
</feature>
<dbReference type="Gene3D" id="3.90.190.10">
    <property type="entry name" value="Protein tyrosine phosphatase superfamily"/>
    <property type="match status" value="1"/>
</dbReference>
<evidence type="ECO:0000256" key="3">
    <source>
        <dbReference type="SAM" id="MobiDB-lite"/>
    </source>
</evidence>
<dbReference type="GO" id="GO:0019203">
    <property type="term" value="F:carbohydrate phosphatase activity"/>
    <property type="evidence" value="ECO:0007669"/>
    <property type="project" value="InterPro"/>
</dbReference>
<dbReference type="InterPro" id="IPR045204">
    <property type="entry name" value="DSP_laforin-like"/>
</dbReference>
<dbReference type="EMBL" id="HBIP01015307">
    <property type="protein sequence ID" value="CAE0493811.1"/>
    <property type="molecule type" value="Transcribed_RNA"/>
</dbReference>
<evidence type="ECO:0000313" key="6">
    <source>
        <dbReference type="EMBL" id="CAE0493811.1"/>
    </source>
</evidence>
<accession>A0A7S3QUR5</accession>
<dbReference type="SUPFAM" id="SSF52799">
    <property type="entry name" value="(Phosphotyrosine protein) phosphatases II"/>
    <property type="match status" value="1"/>
</dbReference>
<proteinExistence type="predicted"/>
<dbReference type="SUPFAM" id="SSF81296">
    <property type="entry name" value="E set domains"/>
    <property type="match status" value="1"/>
</dbReference>
<dbReference type="Pfam" id="PF22784">
    <property type="entry name" value="PTP-SAK"/>
    <property type="match status" value="1"/>
</dbReference>
<keyword evidence="1" id="KW-0378">Hydrolase</keyword>
<dbReference type="PANTHER" id="PTHR46642">
    <property type="entry name" value="DUAL SPECIFICITY PHOSPHATASE, SUBGROUP, CATALYTIC DOMAIN"/>
    <property type="match status" value="1"/>
</dbReference>
<dbReference type="CDD" id="cd14526">
    <property type="entry name" value="DSP_laforin-like"/>
    <property type="match status" value="1"/>
</dbReference>
<dbReference type="InterPro" id="IPR020422">
    <property type="entry name" value="TYR_PHOSPHATASE_DUAL_dom"/>
</dbReference>
<dbReference type="PANTHER" id="PTHR46642:SF3">
    <property type="entry name" value="PHOSPHOGLUCAN PHOSPHATASE DSP4, CHLOROPLASTIC"/>
    <property type="match status" value="1"/>
</dbReference>
<dbReference type="InterPro" id="IPR032640">
    <property type="entry name" value="AMPK1_CBM"/>
</dbReference>
<evidence type="ECO:0000259" key="5">
    <source>
        <dbReference type="PROSITE" id="PS50056"/>
    </source>
</evidence>
<evidence type="ECO:0000259" key="4">
    <source>
        <dbReference type="PROSITE" id="PS50054"/>
    </source>
</evidence>
<dbReference type="PROSITE" id="PS50054">
    <property type="entry name" value="TYR_PHOSPHATASE_DUAL"/>
    <property type="match status" value="1"/>
</dbReference>
<dbReference type="AlphaFoldDB" id="A0A7S3QUR5"/>
<feature type="domain" description="Tyrosine specific protein phosphatases" evidence="5">
    <location>
        <begin position="198"/>
        <end position="256"/>
    </location>
</feature>
<dbReference type="InterPro" id="IPR014756">
    <property type="entry name" value="Ig_E-set"/>
</dbReference>
<sequence>MLFLRHSQTVGLLSPSSRRICSRSPSTAAAPRWVQQGKKIRRNSHTGMVPGTLVCASAGDEPTASLAPEPVQDSTGPSTQPATDQDTSAVEETAKSDEYNEIMNRRMGTSLSYRHELGLDYNRILPDLIVGSCLQTAADVDRLAEQEGVTTIFCIQEDTDMAYFNLDLQPILDRCKERGDIKHVRFPIHDFDPYDLRRKLPNAVSKLAQEHNPRTGVIYIHCTAGMGRAPATALAYMNWIRGIQLDEGFKLLTSLRRCGPKVEAIRSATADLLLGNEPTDVSIMVSRYGTAQRIQVAGLDVGWHAPIDLEMDPKLHCFILQRKMYPGTYQYKFIIDGNWTYSADHFTTQDGNCINNLLEVIPSSMDQETMQKQIKYLTPGTKLTPEEQSTLRSMLCPWASHDALTLPGDANALLLMDAMRAEAEKVEVRKQAWMEKQEKWKKVEKEQEAVPAQQQQSL</sequence>
<feature type="compositionally biased region" description="Polar residues" evidence="3">
    <location>
        <begin position="72"/>
        <end position="90"/>
    </location>
</feature>
<dbReference type="GO" id="GO:0009507">
    <property type="term" value="C:chloroplast"/>
    <property type="evidence" value="ECO:0007669"/>
    <property type="project" value="TreeGrafter"/>
</dbReference>
<dbReference type="PROSITE" id="PS50056">
    <property type="entry name" value="TYR_PHOSPHATASE_2"/>
    <property type="match status" value="1"/>
</dbReference>
<keyword evidence="2" id="KW-0904">Protein phosphatase</keyword>
<dbReference type="InterPro" id="IPR057023">
    <property type="entry name" value="PTP-SAK"/>
</dbReference>
<evidence type="ECO:0000256" key="2">
    <source>
        <dbReference type="ARBA" id="ARBA00022912"/>
    </source>
</evidence>
<name>A0A7S3QUR5_DUNTE</name>
<dbReference type="InterPro" id="IPR052832">
    <property type="entry name" value="Starch-Glucan_Phosphatase"/>
</dbReference>
<reference evidence="6" key="1">
    <citation type="submission" date="2021-01" db="EMBL/GenBank/DDBJ databases">
        <authorList>
            <person name="Corre E."/>
            <person name="Pelletier E."/>
            <person name="Niang G."/>
            <person name="Scheremetjew M."/>
            <person name="Finn R."/>
            <person name="Kale V."/>
            <person name="Holt S."/>
            <person name="Cochrane G."/>
            <person name="Meng A."/>
            <person name="Brown T."/>
            <person name="Cohen L."/>
        </authorList>
    </citation>
    <scope>NUCLEOTIDE SEQUENCE</scope>
    <source>
        <strain evidence="6">CCMP1320</strain>
    </source>
</reference>
<dbReference type="GO" id="GO:0004721">
    <property type="term" value="F:phosphoprotein phosphatase activity"/>
    <property type="evidence" value="ECO:0007669"/>
    <property type="project" value="UniProtKB-KW"/>
</dbReference>
<dbReference type="InterPro" id="IPR029021">
    <property type="entry name" value="Prot-tyrosine_phosphatase-like"/>
</dbReference>